<name>A0ACB5SEX6_9PEZI</name>
<dbReference type="EMBL" id="BSXG01000324">
    <property type="protein sequence ID" value="GME37397.1"/>
    <property type="molecule type" value="Genomic_DNA"/>
</dbReference>
<sequence>MASVDDQLRRLIGQLFIVGFHSQTTDESIKKLIHALYYLWYLMAELQQVAKDAGYEHPLTIGIDQENGLVTLIGVRSFSDDPYAVARLAAANLNGLREEGVKHFPGHSDTAVDSHYGLPVIQRSWADMEQYELVPFRRAVAEKVPSVMIAHIAIRDSKLPATLDTGVLRSLRDDLKFTGVVVSDCLEINAIRTEYRGTMKGAVTTLEKSGRLAYASFTDLATVNEHNSQLAARLYAKSTTKNLVVVTTYGPYDFLRDGVIKTYFTIYEPTSSVFRAVVDVLFRATAAQGTFQFNNRLITAVLVHPYYQSKGLGTALLNHARTFLISHNYHTLTVGSTFLRFFPGLPTDIAAEY</sequence>
<organism evidence="1 2">
    <name type="scientific">Neofusicoccum parvum</name>
    <dbReference type="NCBI Taxonomy" id="310453"/>
    <lineage>
        <taxon>Eukaryota</taxon>
        <taxon>Fungi</taxon>
        <taxon>Dikarya</taxon>
        <taxon>Ascomycota</taxon>
        <taxon>Pezizomycotina</taxon>
        <taxon>Dothideomycetes</taxon>
        <taxon>Dothideomycetes incertae sedis</taxon>
        <taxon>Botryosphaeriales</taxon>
        <taxon>Botryosphaeriaceae</taxon>
        <taxon>Neofusicoccum</taxon>
    </lineage>
</organism>
<proteinExistence type="predicted"/>
<dbReference type="Proteomes" id="UP001165186">
    <property type="component" value="Unassembled WGS sequence"/>
</dbReference>
<comment type="caution">
    <text evidence="1">The sequence shown here is derived from an EMBL/GenBank/DDBJ whole genome shotgun (WGS) entry which is preliminary data.</text>
</comment>
<keyword evidence="2" id="KW-1185">Reference proteome</keyword>
<gene>
    <name evidence="1" type="primary">g1134</name>
    <name evidence="1" type="ORF">NpPPO83_00001134</name>
</gene>
<evidence type="ECO:0000313" key="1">
    <source>
        <dbReference type="EMBL" id="GME37397.1"/>
    </source>
</evidence>
<reference evidence="1" key="1">
    <citation type="submission" date="2024-09" db="EMBL/GenBank/DDBJ databases">
        <title>Draft Genome Sequences of Neofusicoccum parvum.</title>
        <authorList>
            <person name="Ashida A."/>
            <person name="Camagna M."/>
            <person name="Tanaka A."/>
            <person name="Takemoto D."/>
        </authorList>
    </citation>
    <scope>NUCLEOTIDE SEQUENCE</scope>
    <source>
        <strain evidence="1">PPO83</strain>
    </source>
</reference>
<protein>
    <submittedName>
        <fullName evidence="1">Uncharacterized protein</fullName>
    </submittedName>
</protein>
<accession>A0ACB5SEX6</accession>
<evidence type="ECO:0000313" key="2">
    <source>
        <dbReference type="Proteomes" id="UP001165186"/>
    </source>
</evidence>